<dbReference type="AlphaFoldDB" id="A0A9N9NTU7"/>
<comment type="caution">
    <text evidence="2">The sequence shown here is derived from an EMBL/GenBank/DDBJ whole genome shotgun (WGS) entry which is preliminary data.</text>
</comment>
<feature type="region of interest" description="Disordered" evidence="1">
    <location>
        <begin position="1"/>
        <end position="50"/>
    </location>
</feature>
<accession>A0A9N9NTU7</accession>
<dbReference type="EMBL" id="CAJVPZ010046432">
    <property type="protein sequence ID" value="CAG8770949.1"/>
    <property type="molecule type" value="Genomic_DNA"/>
</dbReference>
<feature type="non-terminal residue" evidence="2">
    <location>
        <position position="1"/>
    </location>
</feature>
<evidence type="ECO:0000256" key="1">
    <source>
        <dbReference type="SAM" id="MobiDB-lite"/>
    </source>
</evidence>
<sequence length="242" mass="26903">VSVSANSELSGSTNELSGPTNESSSPTNKFYGFTNKSPSSMNKLPDSTNKLPSSLSDLVDKELSGLVNKKLSVLENKKLSSLENLEVNSNLSGSMNFKVDSNRSGLINFEIDSNCSDFGFASNLPSEDSMSDNDVNINENQINNIEDSFNNWSAVQYAVDAYAKQEGFVAIKYHKDLDPTDRFIIHRRDYACWKFGKNKSKKVENIDKHHGVFGKTELALKHLQFLQAILNKIENYTTVGQL</sequence>
<gene>
    <name evidence="2" type="ORF">RFULGI_LOCUS15053</name>
</gene>
<proteinExistence type="predicted"/>
<dbReference type="Proteomes" id="UP000789396">
    <property type="component" value="Unassembled WGS sequence"/>
</dbReference>
<feature type="non-terminal residue" evidence="2">
    <location>
        <position position="242"/>
    </location>
</feature>
<protein>
    <submittedName>
        <fullName evidence="2">12673_t:CDS:1</fullName>
    </submittedName>
</protein>
<name>A0A9N9NTU7_9GLOM</name>
<dbReference type="OrthoDB" id="6105840at2759"/>
<keyword evidence="3" id="KW-1185">Reference proteome</keyword>
<evidence type="ECO:0000313" key="2">
    <source>
        <dbReference type="EMBL" id="CAG8770949.1"/>
    </source>
</evidence>
<organism evidence="2 3">
    <name type="scientific">Racocetra fulgida</name>
    <dbReference type="NCBI Taxonomy" id="60492"/>
    <lineage>
        <taxon>Eukaryota</taxon>
        <taxon>Fungi</taxon>
        <taxon>Fungi incertae sedis</taxon>
        <taxon>Mucoromycota</taxon>
        <taxon>Glomeromycotina</taxon>
        <taxon>Glomeromycetes</taxon>
        <taxon>Diversisporales</taxon>
        <taxon>Gigasporaceae</taxon>
        <taxon>Racocetra</taxon>
    </lineage>
</organism>
<reference evidence="2" key="1">
    <citation type="submission" date="2021-06" db="EMBL/GenBank/DDBJ databases">
        <authorList>
            <person name="Kallberg Y."/>
            <person name="Tangrot J."/>
            <person name="Rosling A."/>
        </authorList>
    </citation>
    <scope>NUCLEOTIDE SEQUENCE</scope>
    <source>
        <strain evidence="2">IN212</strain>
    </source>
</reference>
<evidence type="ECO:0000313" key="3">
    <source>
        <dbReference type="Proteomes" id="UP000789396"/>
    </source>
</evidence>